<dbReference type="Gene3D" id="3.10.180.10">
    <property type="entry name" value="2,3-Dihydroxybiphenyl 1,2-Dioxygenase, domain 1"/>
    <property type="match status" value="1"/>
</dbReference>
<dbReference type="RefSeq" id="WP_005194592.1">
    <property type="nucleotide sequence ID" value="NZ_CP059694.1"/>
</dbReference>
<dbReference type="PROSITE" id="PS51819">
    <property type="entry name" value="VOC"/>
    <property type="match status" value="1"/>
</dbReference>
<dbReference type="EMBL" id="JARUXG010000003">
    <property type="protein sequence ID" value="MDG6780933.1"/>
    <property type="molecule type" value="Genomic_DNA"/>
</dbReference>
<dbReference type="InterPro" id="IPR004360">
    <property type="entry name" value="Glyas_Fos-R_dOase_dom"/>
</dbReference>
<dbReference type="Pfam" id="PF00903">
    <property type="entry name" value="Glyoxalase"/>
    <property type="match status" value="1"/>
</dbReference>
<gene>
    <name evidence="2" type="ORF">JTZ10_19635</name>
    <name evidence="3" type="ORF">QBL07_08810</name>
</gene>
<reference evidence="3" key="2">
    <citation type="submission" date="2023-04" db="EMBL/GenBank/DDBJ databases">
        <title>Characterization and analysis of the complete genome of Gordonia rubripertincta 112, the degrader of aromatic and aliphatic compounds.</title>
        <authorList>
            <person name="Frantsuzova E."/>
            <person name="Bogun A."/>
            <person name="Delegan Y."/>
        </authorList>
    </citation>
    <scope>NUCLEOTIDE SEQUENCE</scope>
    <source>
        <strain evidence="3">112</strain>
    </source>
</reference>
<dbReference type="CDD" id="cd07247">
    <property type="entry name" value="SgaA_N_like"/>
    <property type="match status" value="1"/>
</dbReference>
<reference evidence="2" key="1">
    <citation type="submission" date="2021-02" db="EMBL/GenBank/DDBJ databases">
        <title>Taxonomy, biology and ecology of Rhodococcus bacteria occurring in California pistachio and other woody hosts as revealed by genome sequence analyses.</title>
        <authorList>
            <person name="Riely B."/>
            <person name="Gai Y."/>
        </authorList>
    </citation>
    <scope>NUCLEOTIDE SEQUENCE</scope>
    <source>
        <strain evidence="2">BP-295</strain>
    </source>
</reference>
<dbReference type="PANTHER" id="PTHR33993">
    <property type="entry name" value="GLYOXALASE-RELATED"/>
    <property type="match status" value="1"/>
</dbReference>
<evidence type="ECO:0000259" key="1">
    <source>
        <dbReference type="PROSITE" id="PS51819"/>
    </source>
</evidence>
<evidence type="ECO:0000313" key="2">
    <source>
        <dbReference type="EMBL" id="MBM7279962.1"/>
    </source>
</evidence>
<evidence type="ECO:0000313" key="4">
    <source>
        <dbReference type="Proteomes" id="UP001195196"/>
    </source>
</evidence>
<dbReference type="AlphaFoldDB" id="A0AAW4G861"/>
<dbReference type="Proteomes" id="UP001195196">
    <property type="component" value="Unassembled WGS sequence"/>
</dbReference>
<dbReference type="InterPro" id="IPR037523">
    <property type="entry name" value="VOC_core"/>
</dbReference>
<feature type="domain" description="VOC" evidence="1">
    <location>
        <begin position="10"/>
        <end position="123"/>
    </location>
</feature>
<dbReference type="PANTHER" id="PTHR33993:SF1">
    <property type="entry name" value="GLYOXALASE FAMILY PROTEIN"/>
    <property type="match status" value="1"/>
</dbReference>
<sequence>MADTGHRHHAIDYVELTVTDMAAARTFYAGAFGWEFNDFGPDYSGIVGPGGAGSPEAGGLALGDSAPTRGGPLVLLYSDDLDATVEKVRAAGGQVVNGPYDFPGGRRFHFTDPSGNELGVWSSA</sequence>
<protein>
    <submittedName>
        <fullName evidence="2">VOC family protein</fullName>
    </submittedName>
</protein>
<dbReference type="EMBL" id="JAFFGU010000013">
    <property type="protein sequence ID" value="MBM7279962.1"/>
    <property type="molecule type" value="Genomic_DNA"/>
</dbReference>
<proteinExistence type="predicted"/>
<organism evidence="2 4">
    <name type="scientific">Gordonia rubripertincta</name>
    <name type="common">Rhodococcus corallinus</name>
    <dbReference type="NCBI Taxonomy" id="36822"/>
    <lineage>
        <taxon>Bacteria</taxon>
        <taxon>Bacillati</taxon>
        <taxon>Actinomycetota</taxon>
        <taxon>Actinomycetes</taxon>
        <taxon>Mycobacteriales</taxon>
        <taxon>Gordoniaceae</taxon>
        <taxon>Gordonia</taxon>
    </lineage>
</organism>
<comment type="caution">
    <text evidence="2">The sequence shown here is derived from an EMBL/GenBank/DDBJ whole genome shotgun (WGS) entry which is preliminary data.</text>
</comment>
<evidence type="ECO:0000313" key="3">
    <source>
        <dbReference type="EMBL" id="MDG6780933.1"/>
    </source>
</evidence>
<dbReference type="InterPro" id="IPR029068">
    <property type="entry name" value="Glyas_Bleomycin-R_OHBP_Dase"/>
</dbReference>
<accession>A0AAW4G861</accession>
<dbReference type="SUPFAM" id="SSF54593">
    <property type="entry name" value="Glyoxalase/Bleomycin resistance protein/Dihydroxybiphenyl dioxygenase"/>
    <property type="match status" value="1"/>
</dbReference>
<dbReference type="InterPro" id="IPR052164">
    <property type="entry name" value="Anthracycline_SecMetBiosynth"/>
</dbReference>
<name>A0AAW4G861_GORRU</name>